<organism evidence="6 9">
    <name type="scientific">Phytophthora fragariae</name>
    <dbReference type="NCBI Taxonomy" id="53985"/>
    <lineage>
        <taxon>Eukaryota</taxon>
        <taxon>Sar</taxon>
        <taxon>Stramenopiles</taxon>
        <taxon>Oomycota</taxon>
        <taxon>Peronosporomycetes</taxon>
        <taxon>Peronosporales</taxon>
        <taxon>Peronosporaceae</taxon>
        <taxon>Phytophthora</taxon>
    </lineage>
</organism>
<evidence type="ECO:0000313" key="10">
    <source>
        <dbReference type="Proteomes" id="UP000440367"/>
    </source>
</evidence>
<sequence length="90" mass="9718">MVCRYTCFCSTCLALPSATCCYWSSSSSFMAAVATGRRWRYSRYVLKPWFSCWCSGSSFLGGDNIVFCPIIASGLFAGGLPNSPKAADLG</sequence>
<evidence type="ECO:0000313" key="1">
    <source>
        <dbReference type="EMBL" id="KAE8943444.1"/>
    </source>
</evidence>
<evidence type="ECO:0000313" key="9">
    <source>
        <dbReference type="Proteomes" id="UP000437068"/>
    </source>
</evidence>
<dbReference type="EMBL" id="QXGF01000251">
    <property type="protein sequence ID" value="KAE8943444.1"/>
    <property type="molecule type" value="Genomic_DNA"/>
</dbReference>
<evidence type="ECO:0000313" key="2">
    <source>
        <dbReference type="EMBL" id="KAE9119727.1"/>
    </source>
</evidence>
<dbReference type="EMBL" id="QXGB01000633">
    <property type="protein sequence ID" value="KAE9208595.1"/>
    <property type="molecule type" value="Genomic_DNA"/>
</dbReference>
<dbReference type="Proteomes" id="UP000441208">
    <property type="component" value="Unassembled WGS sequence"/>
</dbReference>
<comment type="caution">
    <text evidence="6">The sequence shown here is derived from an EMBL/GenBank/DDBJ whole genome shotgun (WGS) entry which is preliminary data.</text>
</comment>
<reference evidence="7 8" key="1">
    <citation type="submission" date="2018-08" db="EMBL/GenBank/DDBJ databases">
        <title>Genomic investigation of the strawberry pathogen Phytophthora fragariae indicates pathogenicity is determined by transcriptional variation in three key races.</title>
        <authorList>
            <person name="Adams T.M."/>
            <person name="Armitage A.D."/>
            <person name="Sobczyk M.K."/>
            <person name="Bates H.J."/>
            <person name="Dunwell J.M."/>
            <person name="Nellist C.F."/>
            <person name="Harrison R.J."/>
        </authorList>
    </citation>
    <scope>NUCLEOTIDE SEQUENCE [LARGE SCALE GENOMIC DNA]</scope>
    <source>
        <strain evidence="6 9">A4</strain>
        <strain evidence="4 10">BC-1</strain>
        <strain evidence="5 8">NOV-27</strain>
        <strain evidence="2 11">NOV-5</strain>
        <strain evidence="3 12">NOV-71</strain>
        <strain evidence="1 7">NOV-9</strain>
    </source>
</reference>
<accession>A0A6A4DAV4</accession>
<evidence type="ECO:0000313" key="4">
    <source>
        <dbReference type="EMBL" id="KAE9204485.1"/>
    </source>
</evidence>
<dbReference type="Proteomes" id="UP000437068">
    <property type="component" value="Unassembled WGS sequence"/>
</dbReference>
<dbReference type="AlphaFoldDB" id="A0A6A4DAV4"/>
<dbReference type="EMBL" id="QXGD01001515">
    <property type="protein sequence ID" value="KAE9204485.1"/>
    <property type="molecule type" value="Genomic_DNA"/>
</dbReference>
<dbReference type="Proteomes" id="UP000440367">
    <property type="component" value="Unassembled WGS sequence"/>
</dbReference>
<evidence type="ECO:0000313" key="7">
    <source>
        <dbReference type="Proteomes" id="UP000429523"/>
    </source>
</evidence>
<dbReference type="Proteomes" id="UP000440732">
    <property type="component" value="Unassembled WGS sequence"/>
</dbReference>
<keyword evidence="8" id="KW-1185">Reference proteome</keyword>
<dbReference type="EMBL" id="QXGA01001411">
    <property type="protein sequence ID" value="KAE9119727.1"/>
    <property type="molecule type" value="Genomic_DNA"/>
</dbReference>
<evidence type="ECO:0000313" key="6">
    <source>
        <dbReference type="EMBL" id="KAE9305079.1"/>
    </source>
</evidence>
<name>A0A6A4DAV4_9STRA</name>
<gene>
    <name evidence="6" type="ORF">PF001_g12758</name>
    <name evidence="4" type="ORF">PF002_g20626</name>
    <name evidence="5" type="ORF">PF005_g12150</name>
    <name evidence="2" type="ORF">PF006_g18288</name>
    <name evidence="3" type="ORF">PF007_g4844</name>
    <name evidence="1" type="ORF">PF009_g6834</name>
</gene>
<evidence type="ECO:0000313" key="12">
    <source>
        <dbReference type="Proteomes" id="UP000441208"/>
    </source>
</evidence>
<evidence type="ECO:0000313" key="11">
    <source>
        <dbReference type="Proteomes" id="UP000440732"/>
    </source>
</evidence>
<evidence type="ECO:0000313" key="3">
    <source>
        <dbReference type="EMBL" id="KAE9129539.1"/>
    </source>
</evidence>
<evidence type="ECO:0000313" key="8">
    <source>
        <dbReference type="Proteomes" id="UP000433483"/>
    </source>
</evidence>
<protein>
    <submittedName>
        <fullName evidence="6">Uncharacterized protein</fullName>
    </submittedName>
</protein>
<dbReference type="Proteomes" id="UP000433483">
    <property type="component" value="Unassembled WGS sequence"/>
</dbReference>
<proteinExistence type="predicted"/>
<dbReference type="EMBL" id="QXFZ01000160">
    <property type="protein sequence ID" value="KAE9129539.1"/>
    <property type="molecule type" value="Genomic_DNA"/>
</dbReference>
<dbReference type="Proteomes" id="UP000429523">
    <property type="component" value="Unassembled WGS sequence"/>
</dbReference>
<evidence type="ECO:0000313" key="5">
    <source>
        <dbReference type="EMBL" id="KAE9208595.1"/>
    </source>
</evidence>
<dbReference type="EMBL" id="QXGE01000722">
    <property type="protein sequence ID" value="KAE9305079.1"/>
    <property type="molecule type" value="Genomic_DNA"/>
</dbReference>